<dbReference type="InterPro" id="IPR036249">
    <property type="entry name" value="Thioredoxin-like_sf"/>
</dbReference>
<dbReference type="GO" id="GO:0016740">
    <property type="term" value="F:transferase activity"/>
    <property type="evidence" value="ECO:0007669"/>
    <property type="project" value="UniProtKB-KW"/>
</dbReference>
<dbReference type="InterPro" id="IPR010987">
    <property type="entry name" value="Glutathione-S-Trfase_C-like"/>
</dbReference>
<dbReference type="CDD" id="cd03207">
    <property type="entry name" value="GST_C_8"/>
    <property type="match status" value="1"/>
</dbReference>
<dbReference type="AlphaFoldDB" id="A0A1D7U0K7"/>
<dbReference type="Proteomes" id="UP000094969">
    <property type="component" value="Chromosome"/>
</dbReference>
<organism evidence="3 4">
    <name type="scientific">Bosea vaviloviae</name>
    <dbReference type="NCBI Taxonomy" id="1526658"/>
    <lineage>
        <taxon>Bacteria</taxon>
        <taxon>Pseudomonadati</taxon>
        <taxon>Pseudomonadota</taxon>
        <taxon>Alphaproteobacteria</taxon>
        <taxon>Hyphomicrobiales</taxon>
        <taxon>Boseaceae</taxon>
        <taxon>Bosea</taxon>
    </lineage>
</organism>
<feature type="domain" description="GST C-terminal" evidence="2">
    <location>
        <begin position="100"/>
        <end position="225"/>
    </location>
</feature>
<dbReference type="PROSITE" id="PS50405">
    <property type="entry name" value="GST_CTER"/>
    <property type="match status" value="1"/>
</dbReference>
<dbReference type="EMBL" id="CP017147">
    <property type="protein sequence ID" value="AOO80905.1"/>
    <property type="molecule type" value="Genomic_DNA"/>
</dbReference>
<dbReference type="PANTHER" id="PTHR44051">
    <property type="entry name" value="GLUTATHIONE S-TRANSFERASE-RELATED"/>
    <property type="match status" value="1"/>
</dbReference>
<sequence length="227" mass="25242">MTTQVSTPHVPTPHVSAFRWVPPFAQGHVRDLRVRWALEEAGIPYEATLIGRDDQTSEDYRAWQPFGQVPAYRDGGVEMFESGAIVLYLSRKSTALAPEDEAGRARVTTWVLAALNSIEPHVSGLASTDIFHKGEAWTIERRPQIVEMVVMRLQALSNWLAGKDYLDGRFTAGDLIMATVLRDVPDDILARFPTLEAYRARCLARPAFARALEAQLAPFRQNAPAAA</sequence>
<dbReference type="InterPro" id="IPR040079">
    <property type="entry name" value="Glutathione_S-Trfase"/>
</dbReference>
<gene>
    <name evidence="3" type="ORF">BHK69_10930</name>
</gene>
<dbReference type="CDD" id="cd03046">
    <property type="entry name" value="GST_N_GTT1_like"/>
    <property type="match status" value="1"/>
</dbReference>
<name>A0A1D7U0K7_9HYPH</name>
<dbReference type="OrthoDB" id="9811242at2"/>
<reference evidence="3 4" key="1">
    <citation type="journal article" date="2015" name="Antonie Van Leeuwenhoek">
        <title>Bosea vaviloviae sp. nov., a new species of slow-growing rhizobia isolated from nodules of the relict species Vavilovia formosa (Stev.) Fed.</title>
        <authorList>
            <person name="Safronova V.I."/>
            <person name="Kuznetsova I.G."/>
            <person name="Sazanova A.L."/>
            <person name="Kimeklis A.K."/>
            <person name="Belimov A.A."/>
            <person name="Andronov E.E."/>
            <person name="Pinaev A.G."/>
            <person name="Chizhevskaya E.P."/>
            <person name="Pukhaev A.R."/>
            <person name="Popov K.P."/>
            <person name="Willems A."/>
            <person name="Tikhonovich I.A."/>
        </authorList>
    </citation>
    <scope>NUCLEOTIDE SEQUENCE [LARGE SCALE GENOMIC DNA]</scope>
    <source>
        <strain evidence="3 4">Vaf18</strain>
    </source>
</reference>
<dbReference type="PROSITE" id="PS50404">
    <property type="entry name" value="GST_NTER"/>
    <property type="match status" value="1"/>
</dbReference>
<dbReference type="RefSeq" id="WP_069690123.1">
    <property type="nucleotide sequence ID" value="NZ_CP017147.1"/>
</dbReference>
<evidence type="ECO:0000259" key="2">
    <source>
        <dbReference type="PROSITE" id="PS50405"/>
    </source>
</evidence>
<dbReference type="SUPFAM" id="SSF52833">
    <property type="entry name" value="Thioredoxin-like"/>
    <property type="match status" value="1"/>
</dbReference>
<accession>A0A1D7U0K7</accession>
<dbReference type="SUPFAM" id="SSF47616">
    <property type="entry name" value="GST C-terminal domain-like"/>
    <property type="match status" value="1"/>
</dbReference>
<evidence type="ECO:0000259" key="1">
    <source>
        <dbReference type="PROSITE" id="PS50404"/>
    </source>
</evidence>
<dbReference type="KEGG" id="bvv:BHK69_10930"/>
<feature type="domain" description="GST N-terminal" evidence="1">
    <location>
        <begin position="33"/>
        <end position="97"/>
    </location>
</feature>
<dbReference type="SFLD" id="SFLDS00019">
    <property type="entry name" value="Glutathione_Transferase_(cytos"/>
    <property type="match status" value="1"/>
</dbReference>
<proteinExistence type="predicted"/>
<keyword evidence="4" id="KW-1185">Reference proteome</keyword>
<dbReference type="Gene3D" id="1.20.1050.10">
    <property type="match status" value="1"/>
</dbReference>
<keyword evidence="3" id="KW-0808">Transferase</keyword>
<evidence type="ECO:0000313" key="3">
    <source>
        <dbReference type="EMBL" id="AOO80905.1"/>
    </source>
</evidence>
<evidence type="ECO:0000313" key="4">
    <source>
        <dbReference type="Proteomes" id="UP000094969"/>
    </source>
</evidence>
<dbReference type="SFLD" id="SFLDG00358">
    <property type="entry name" value="Main_(cytGST)"/>
    <property type="match status" value="1"/>
</dbReference>
<dbReference type="FunFam" id="3.40.30.10:FF:000331">
    <property type="entry name" value="Glutathione S-transferase"/>
    <property type="match status" value="1"/>
</dbReference>
<dbReference type="Pfam" id="PF13409">
    <property type="entry name" value="GST_N_2"/>
    <property type="match status" value="1"/>
</dbReference>
<dbReference type="STRING" id="1526658.BHK69_10930"/>
<dbReference type="PANTHER" id="PTHR44051:SF8">
    <property type="entry name" value="GLUTATHIONE S-TRANSFERASE GSTA"/>
    <property type="match status" value="1"/>
</dbReference>
<dbReference type="InterPro" id="IPR036282">
    <property type="entry name" value="Glutathione-S-Trfase_C_sf"/>
</dbReference>
<protein>
    <submittedName>
        <fullName evidence="3">Glutathione S-transferase</fullName>
    </submittedName>
</protein>
<dbReference type="InterPro" id="IPR004045">
    <property type="entry name" value="Glutathione_S-Trfase_N"/>
</dbReference>
<dbReference type="Gene3D" id="3.40.30.10">
    <property type="entry name" value="Glutaredoxin"/>
    <property type="match status" value="1"/>
</dbReference>